<name>J0WQU8_AURST</name>
<dbReference type="EMBL" id="JH687913">
    <property type="protein sequence ID" value="EJD34935.1"/>
    <property type="molecule type" value="Genomic_DNA"/>
</dbReference>
<organism evidence="1 2">
    <name type="scientific">Auricularia subglabra (strain TFB-10046 / SS5)</name>
    <name type="common">White-rot fungus</name>
    <name type="synonym">Auricularia delicata (strain TFB10046)</name>
    <dbReference type="NCBI Taxonomy" id="717982"/>
    <lineage>
        <taxon>Eukaryota</taxon>
        <taxon>Fungi</taxon>
        <taxon>Dikarya</taxon>
        <taxon>Basidiomycota</taxon>
        <taxon>Agaricomycotina</taxon>
        <taxon>Agaricomycetes</taxon>
        <taxon>Auriculariales</taxon>
        <taxon>Auriculariaceae</taxon>
        <taxon>Auricularia</taxon>
    </lineage>
</organism>
<dbReference type="SUPFAM" id="SSF52047">
    <property type="entry name" value="RNI-like"/>
    <property type="match status" value="1"/>
</dbReference>
<dbReference type="Gene3D" id="3.80.10.10">
    <property type="entry name" value="Ribonuclease Inhibitor"/>
    <property type="match status" value="1"/>
</dbReference>
<evidence type="ECO:0000313" key="1">
    <source>
        <dbReference type="EMBL" id="EJD34935.1"/>
    </source>
</evidence>
<dbReference type="Proteomes" id="UP000006514">
    <property type="component" value="Unassembled WGS sequence"/>
</dbReference>
<keyword evidence="2" id="KW-1185">Reference proteome</keyword>
<sequence length="507" mass="56027">MSSESTIVALAAIHEALGSLQRFSERNVHAMANAPDLEAQLNLASKNTSTALLALEAMAPMLRPPSRRSPKGAGSLPDDVLAEVFKVWFEMPDSHGCSYRRHRISPGYAAASVNRRWRAVAVAIPSIWTRTVLDFAATTDIGLHIGTLLTRSKSLPLDVKFLDTPRSPTTDEKLSPNLVNQLAELVSKCTRLSISWRSSHCNHIGYYEDSLLPLLQASMPQLESLVLGGVSPIWFFADRLTKTRLLTLCPNLRVLDLDALPLRFIEATTMRLRSFHTRASMTGEELARLQDAWPMLSALDIRFVRDGRPVVFPELRTLTCHHDGIFRCIPLPANVPCLQYLSIPTTADFHEKLTTFLDAAPCASLRVLVLRTGAGRSAPVPDFARLFPSLPQLRELRLVGLVAEEVRCLFAKWNEGVHHPPLLDAISLSQCSIDGAVTRALVNFLALRNEKTGSVLASLSIVQQGLLLANYIICSAWMRPRLEQLVQNLHFDVDSALVACDRAVNAD</sequence>
<reference evidence="2" key="1">
    <citation type="journal article" date="2012" name="Science">
        <title>The Paleozoic origin of enzymatic lignin decomposition reconstructed from 31 fungal genomes.</title>
        <authorList>
            <person name="Floudas D."/>
            <person name="Binder M."/>
            <person name="Riley R."/>
            <person name="Barry K."/>
            <person name="Blanchette R.A."/>
            <person name="Henrissat B."/>
            <person name="Martinez A.T."/>
            <person name="Otillar R."/>
            <person name="Spatafora J.W."/>
            <person name="Yadav J.S."/>
            <person name="Aerts A."/>
            <person name="Benoit I."/>
            <person name="Boyd A."/>
            <person name="Carlson A."/>
            <person name="Copeland A."/>
            <person name="Coutinho P.M."/>
            <person name="de Vries R.P."/>
            <person name="Ferreira P."/>
            <person name="Findley K."/>
            <person name="Foster B."/>
            <person name="Gaskell J."/>
            <person name="Glotzer D."/>
            <person name="Gorecki P."/>
            <person name="Heitman J."/>
            <person name="Hesse C."/>
            <person name="Hori C."/>
            <person name="Igarashi K."/>
            <person name="Jurgens J.A."/>
            <person name="Kallen N."/>
            <person name="Kersten P."/>
            <person name="Kohler A."/>
            <person name="Kuees U."/>
            <person name="Kumar T.K.A."/>
            <person name="Kuo A."/>
            <person name="LaButti K."/>
            <person name="Larrondo L.F."/>
            <person name="Lindquist E."/>
            <person name="Ling A."/>
            <person name="Lombard V."/>
            <person name="Lucas S."/>
            <person name="Lundell T."/>
            <person name="Martin R."/>
            <person name="McLaughlin D.J."/>
            <person name="Morgenstern I."/>
            <person name="Morin E."/>
            <person name="Murat C."/>
            <person name="Nagy L.G."/>
            <person name="Nolan M."/>
            <person name="Ohm R.A."/>
            <person name="Patyshakuliyeva A."/>
            <person name="Rokas A."/>
            <person name="Ruiz-Duenas F.J."/>
            <person name="Sabat G."/>
            <person name="Salamov A."/>
            <person name="Samejima M."/>
            <person name="Schmutz J."/>
            <person name="Slot J.C."/>
            <person name="St John F."/>
            <person name="Stenlid J."/>
            <person name="Sun H."/>
            <person name="Sun S."/>
            <person name="Syed K."/>
            <person name="Tsang A."/>
            <person name="Wiebenga A."/>
            <person name="Young D."/>
            <person name="Pisabarro A."/>
            <person name="Eastwood D.C."/>
            <person name="Martin F."/>
            <person name="Cullen D."/>
            <person name="Grigoriev I.V."/>
            <person name="Hibbett D.S."/>
        </authorList>
    </citation>
    <scope>NUCLEOTIDE SEQUENCE [LARGE SCALE GENOMIC DNA]</scope>
    <source>
        <strain evidence="2">TFB10046</strain>
    </source>
</reference>
<evidence type="ECO:0008006" key="3">
    <source>
        <dbReference type="Google" id="ProtNLM"/>
    </source>
</evidence>
<dbReference type="InterPro" id="IPR032675">
    <property type="entry name" value="LRR_dom_sf"/>
</dbReference>
<evidence type="ECO:0000313" key="2">
    <source>
        <dbReference type="Proteomes" id="UP000006514"/>
    </source>
</evidence>
<protein>
    <recommendedName>
        <fullName evidence="3">F-box domain-containing protein</fullName>
    </recommendedName>
</protein>
<accession>J0WQU8</accession>
<gene>
    <name evidence="1" type="ORF">AURDEDRAFT_188885</name>
</gene>
<dbReference type="OrthoDB" id="2640428at2759"/>
<dbReference type="AlphaFoldDB" id="J0WQU8"/>
<dbReference type="InParanoid" id="J0WQU8"/>
<dbReference type="KEGG" id="adl:AURDEDRAFT_188885"/>
<proteinExistence type="predicted"/>